<gene>
    <name evidence="2" type="ORF">L195_g057089</name>
</gene>
<comment type="caution">
    <text evidence="2">The sequence shown here is derived from an EMBL/GenBank/DDBJ whole genome shotgun (WGS) entry which is preliminary data.</text>
</comment>
<reference evidence="2 3" key="2">
    <citation type="journal article" date="2017" name="Front. Plant Sci.">
        <title>Gene Classification and Mining of Molecular Markers Useful in Red Clover (Trifolium pratense) Breeding.</title>
        <authorList>
            <person name="Istvanek J."/>
            <person name="Dluhosova J."/>
            <person name="Dluhos P."/>
            <person name="Patkova L."/>
            <person name="Nedelnik J."/>
            <person name="Repkova J."/>
        </authorList>
    </citation>
    <scope>NUCLEOTIDE SEQUENCE [LARGE SCALE GENOMIC DNA]</scope>
    <source>
        <strain evidence="3">cv. Tatra</strain>
        <tissue evidence="2">Young leaves</tissue>
    </source>
</reference>
<evidence type="ECO:0000313" key="3">
    <source>
        <dbReference type="Proteomes" id="UP000236291"/>
    </source>
</evidence>
<evidence type="ECO:0000313" key="2">
    <source>
        <dbReference type="EMBL" id="PNX70100.1"/>
    </source>
</evidence>
<proteinExistence type="predicted"/>
<evidence type="ECO:0000256" key="1">
    <source>
        <dbReference type="SAM" id="MobiDB-lite"/>
    </source>
</evidence>
<feature type="compositionally biased region" description="Basic and acidic residues" evidence="1">
    <location>
        <begin position="51"/>
        <end position="60"/>
    </location>
</feature>
<protein>
    <submittedName>
        <fullName evidence="2">Uncharacterized protein</fullName>
    </submittedName>
</protein>
<name>A0A2K3KUZ6_TRIPR</name>
<feature type="non-terminal residue" evidence="2">
    <location>
        <position position="69"/>
    </location>
</feature>
<dbReference type="AlphaFoldDB" id="A0A2K3KUZ6"/>
<accession>A0A2K3KUZ6</accession>
<feature type="region of interest" description="Disordered" evidence="1">
    <location>
        <begin position="46"/>
        <end position="69"/>
    </location>
</feature>
<sequence>MTKVKHLETVRNVRLRRSDVAVVDWCGGDEKFVLLPLVVHEAQLQQGQEGADERENEGFEKGFFTNIKA</sequence>
<dbReference type="EMBL" id="ASHM01111243">
    <property type="protein sequence ID" value="PNX70100.1"/>
    <property type="molecule type" value="Genomic_DNA"/>
</dbReference>
<reference evidence="2 3" key="1">
    <citation type="journal article" date="2014" name="Am. J. Bot.">
        <title>Genome assembly and annotation for red clover (Trifolium pratense; Fabaceae).</title>
        <authorList>
            <person name="Istvanek J."/>
            <person name="Jaros M."/>
            <person name="Krenek A."/>
            <person name="Repkova J."/>
        </authorList>
    </citation>
    <scope>NUCLEOTIDE SEQUENCE [LARGE SCALE GENOMIC DNA]</scope>
    <source>
        <strain evidence="3">cv. Tatra</strain>
        <tissue evidence="2">Young leaves</tissue>
    </source>
</reference>
<organism evidence="2 3">
    <name type="scientific">Trifolium pratense</name>
    <name type="common">Red clover</name>
    <dbReference type="NCBI Taxonomy" id="57577"/>
    <lineage>
        <taxon>Eukaryota</taxon>
        <taxon>Viridiplantae</taxon>
        <taxon>Streptophyta</taxon>
        <taxon>Embryophyta</taxon>
        <taxon>Tracheophyta</taxon>
        <taxon>Spermatophyta</taxon>
        <taxon>Magnoliopsida</taxon>
        <taxon>eudicotyledons</taxon>
        <taxon>Gunneridae</taxon>
        <taxon>Pentapetalae</taxon>
        <taxon>rosids</taxon>
        <taxon>fabids</taxon>
        <taxon>Fabales</taxon>
        <taxon>Fabaceae</taxon>
        <taxon>Papilionoideae</taxon>
        <taxon>50 kb inversion clade</taxon>
        <taxon>NPAAA clade</taxon>
        <taxon>Hologalegina</taxon>
        <taxon>IRL clade</taxon>
        <taxon>Trifolieae</taxon>
        <taxon>Trifolium</taxon>
    </lineage>
</organism>
<dbReference type="Proteomes" id="UP000236291">
    <property type="component" value="Unassembled WGS sequence"/>
</dbReference>